<reference evidence="3 4" key="1">
    <citation type="submission" date="2019-09" db="EMBL/GenBank/DDBJ databases">
        <title>YIM 132180 draft genome.</title>
        <authorList>
            <person name="Zhang K."/>
        </authorList>
    </citation>
    <scope>NUCLEOTIDE SEQUENCE [LARGE SCALE GENOMIC DNA]</scope>
    <source>
        <strain evidence="3 4">YIM 132180</strain>
    </source>
</reference>
<feature type="region of interest" description="Disordered" evidence="1">
    <location>
        <begin position="53"/>
        <end position="78"/>
    </location>
</feature>
<dbReference type="RefSeq" id="WP_150968675.1">
    <property type="nucleotide sequence ID" value="NZ_VZDO01000003.1"/>
</dbReference>
<proteinExistence type="predicted"/>
<feature type="transmembrane region" description="Helical" evidence="2">
    <location>
        <begin position="15"/>
        <end position="36"/>
    </location>
</feature>
<protein>
    <submittedName>
        <fullName evidence="3">Uncharacterized protein</fullName>
    </submittedName>
</protein>
<gene>
    <name evidence="3" type="ORF">F6X38_05925</name>
</gene>
<evidence type="ECO:0000256" key="2">
    <source>
        <dbReference type="SAM" id="Phobius"/>
    </source>
</evidence>
<dbReference type="AlphaFoldDB" id="A0A7V7PRQ1"/>
<sequence>MPENDQYSDHQHNTFTPVAIVLIVAIAVVLGIFVYARSHDDATPDGGVPAINRGLVPANPAEPVVPGTNIPANPNGSG</sequence>
<evidence type="ECO:0000256" key="1">
    <source>
        <dbReference type="SAM" id="MobiDB-lite"/>
    </source>
</evidence>
<comment type="caution">
    <text evidence="3">The sequence shown here is derived from an EMBL/GenBank/DDBJ whole genome shotgun (WGS) entry which is preliminary data.</text>
</comment>
<evidence type="ECO:0000313" key="4">
    <source>
        <dbReference type="Proteomes" id="UP000432089"/>
    </source>
</evidence>
<dbReference type="EMBL" id="VZDO01000003">
    <property type="protein sequence ID" value="KAB0681420.1"/>
    <property type="molecule type" value="Genomic_DNA"/>
</dbReference>
<dbReference type="Proteomes" id="UP000432089">
    <property type="component" value="Unassembled WGS sequence"/>
</dbReference>
<accession>A0A7V7PRQ1</accession>
<keyword evidence="2" id="KW-1133">Transmembrane helix</keyword>
<organism evidence="3 4">
    <name type="scientific">Plantimonas leprariae</name>
    <dbReference type="NCBI Taxonomy" id="2615207"/>
    <lineage>
        <taxon>Bacteria</taxon>
        <taxon>Pseudomonadati</taxon>
        <taxon>Pseudomonadota</taxon>
        <taxon>Alphaproteobacteria</taxon>
        <taxon>Hyphomicrobiales</taxon>
        <taxon>Aurantimonadaceae</taxon>
        <taxon>Plantimonas</taxon>
    </lineage>
</organism>
<name>A0A7V7PRQ1_9HYPH</name>
<keyword evidence="2" id="KW-0472">Membrane</keyword>
<keyword evidence="2" id="KW-0812">Transmembrane</keyword>
<keyword evidence="4" id="KW-1185">Reference proteome</keyword>
<evidence type="ECO:0000313" key="3">
    <source>
        <dbReference type="EMBL" id="KAB0681420.1"/>
    </source>
</evidence>